<dbReference type="AlphaFoldDB" id="A0A0K8PAT4"/>
<organism evidence="1">
    <name type="scientific">Flexilinea flocculi</name>
    <dbReference type="NCBI Taxonomy" id="1678840"/>
    <lineage>
        <taxon>Bacteria</taxon>
        <taxon>Bacillati</taxon>
        <taxon>Chloroflexota</taxon>
        <taxon>Anaerolineae</taxon>
        <taxon>Anaerolineales</taxon>
        <taxon>Anaerolineaceae</taxon>
        <taxon>Flexilinea</taxon>
    </lineage>
</organism>
<dbReference type="OrthoDB" id="1550511at2"/>
<sequence>MKNNQYCPIVVSDDYQNVNADGTAETEVSQISVGFTRHEQTKGNVLSVRIQSETEIEIPLHQLIDLTILFCQTKLYFQDAYRFPNYYDPEKMQIARIGLQGDAMTVAIDKSNSMLDHDIKDFADQLSKEDERISERLFVLSRILKEAGYDSKN</sequence>
<gene>
    <name evidence="1" type="ORF">ATC1_12303</name>
</gene>
<name>A0A0K8PAT4_9CHLR</name>
<dbReference type="Pfam" id="PF20140">
    <property type="entry name" value="DUF6530"/>
    <property type="match status" value="1"/>
</dbReference>
<evidence type="ECO:0000313" key="2">
    <source>
        <dbReference type="Proteomes" id="UP000053370"/>
    </source>
</evidence>
<dbReference type="Proteomes" id="UP000053370">
    <property type="component" value="Unassembled WGS sequence"/>
</dbReference>
<reference evidence="1" key="1">
    <citation type="journal article" date="2015" name="Genome Announc.">
        <title>Draft Genome Sequence of Anaerolineae Strain TC1, a Novel Isolate from a Methanogenic Wastewater Treatment System.</title>
        <authorList>
            <person name="Matsuura N."/>
            <person name="Tourlousse D.M."/>
            <person name="Sun L."/>
            <person name="Toyonaga M."/>
            <person name="Kuroda K."/>
            <person name="Ohashi A."/>
            <person name="Cruz R."/>
            <person name="Yamaguchi T."/>
            <person name="Sekiguchi Y."/>
        </authorList>
    </citation>
    <scope>NUCLEOTIDE SEQUENCE [LARGE SCALE GENOMIC DNA]</scope>
    <source>
        <strain evidence="1">TC1</strain>
    </source>
</reference>
<dbReference type="STRING" id="1678840.ATC1_12303"/>
<evidence type="ECO:0000313" key="1">
    <source>
        <dbReference type="EMBL" id="GAP39768.1"/>
    </source>
</evidence>
<keyword evidence="2" id="KW-1185">Reference proteome</keyword>
<dbReference type="EMBL" id="DF968180">
    <property type="protein sequence ID" value="GAP39768.1"/>
    <property type="molecule type" value="Genomic_DNA"/>
</dbReference>
<dbReference type="PATRIC" id="fig|1678840.3.peg.864"/>
<dbReference type="RefSeq" id="WP_062278476.1">
    <property type="nucleotide sequence ID" value="NZ_DF968180.1"/>
</dbReference>
<accession>A0A0K8PAT4</accession>
<proteinExistence type="predicted"/>
<dbReference type="InterPro" id="IPR045352">
    <property type="entry name" value="DUF6530"/>
</dbReference>
<protein>
    <submittedName>
        <fullName evidence="1">Uncharacterized protein</fullName>
    </submittedName>
</protein>